<sequence length="68" mass="7552">MESLYRFHTTAIILNRQLQDAFTQISSEAIPDKGSSPHSSMSDIKITENGIIQQLQNLKIHKASGVDP</sequence>
<name>A0A9D4C974_DREPO</name>
<dbReference type="EMBL" id="JAIWYP010000013">
    <property type="protein sequence ID" value="KAH3719843.1"/>
    <property type="molecule type" value="Genomic_DNA"/>
</dbReference>
<gene>
    <name evidence="1" type="ORF">DPMN_062727</name>
    <name evidence="2" type="ORF">DPMN_062735</name>
</gene>
<protein>
    <submittedName>
        <fullName evidence="1">Uncharacterized protein</fullName>
    </submittedName>
</protein>
<dbReference type="EMBL" id="JAIWYP010000013">
    <property type="protein sequence ID" value="KAH3719851.1"/>
    <property type="molecule type" value="Genomic_DNA"/>
</dbReference>
<evidence type="ECO:0000313" key="3">
    <source>
        <dbReference type="Proteomes" id="UP000828390"/>
    </source>
</evidence>
<dbReference type="Proteomes" id="UP000828390">
    <property type="component" value="Unassembled WGS sequence"/>
</dbReference>
<accession>A0A9D4C974</accession>
<evidence type="ECO:0000313" key="1">
    <source>
        <dbReference type="EMBL" id="KAH3719843.1"/>
    </source>
</evidence>
<reference evidence="1" key="1">
    <citation type="journal article" date="2019" name="bioRxiv">
        <title>The Genome of the Zebra Mussel, Dreissena polymorpha: A Resource for Invasive Species Research.</title>
        <authorList>
            <person name="McCartney M.A."/>
            <person name="Auch B."/>
            <person name="Kono T."/>
            <person name="Mallez S."/>
            <person name="Zhang Y."/>
            <person name="Obille A."/>
            <person name="Becker A."/>
            <person name="Abrahante J.E."/>
            <person name="Garbe J."/>
            <person name="Badalamenti J.P."/>
            <person name="Herman A."/>
            <person name="Mangelson H."/>
            <person name="Liachko I."/>
            <person name="Sullivan S."/>
            <person name="Sone E.D."/>
            <person name="Koren S."/>
            <person name="Silverstein K.A.T."/>
            <person name="Beckman K.B."/>
            <person name="Gohl D.M."/>
        </authorList>
    </citation>
    <scope>NUCLEOTIDE SEQUENCE</scope>
    <source>
        <strain evidence="1">Duluth1</strain>
        <tissue evidence="1">Whole animal</tissue>
    </source>
</reference>
<dbReference type="AlphaFoldDB" id="A0A9D4C974"/>
<proteinExistence type="predicted"/>
<reference evidence="1" key="2">
    <citation type="submission" date="2020-11" db="EMBL/GenBank/DDBJ databases">
        <authorList>
            <person name="McCartney M.A."/>
            <person name="Auch B."/>
            <person name="Kono T."/>
            <person name="Mallez S."/>
            <person name="Becker A."/>
            <person name="Gohl D.M."/>
            <person name="Silverstein K.A.T."/>
            <person name="Koren S."/>
            <person name="Bechman K.B."/>
            <person name="Herman A."/>
            <person name="Abrahante J.E."/>
            <person name="Garbe J."/>
        </authorList>
    </citation>
    <scope>NUCLEOTIDE SEQUENCE</scope>
    <source>
        <strain evidence="1">Duluth1</strain>
        <tissue evidence="1">Whole animal</tissue>
    </source>
</reference>
<keyword evidence="3" id="KW-1185">Reference proteome</keyword>
<comment type="caution">
    <text evidence="1">The sequence shown here is derived from an EMBL/GenBank/DDBJ whole genome shotgun (WGS) entry which is preliminary data.</text>
</comment>
<evidence type="ECO:0000313" key="2">
    <source>
        <dbReference type="EMBL" id="KAH3719851.1"/>
    </source>
</evidence>
<organism evidence="1 3">
    <name type="scientific">Dreissena polymorpha</name>
    <name type="common">Zebra mussel</name>
    <name type="synonym">Mytilus polymorpha</name>
    <dbReference type="NCBI Taxonomy" id="45954"/>
    <lineage>
        <taxon>Eukaryota</taxon>
        <taxon>Metazoa</taxon>
        <taxon>Spiralia</taxon>
        <taxon>Lophotrochozoa</taxon>
        <taxon>Mollusca</taxon>
        <taxon>Bivalvia</taxon>
        <taxon>Autobranchia</taxon>
        <taxon>Heteroconchia</taxon>
        <taxon>Euheterodonta</taxon>
        <taxon>Imparidentia</taxon>
        <taxon>Neoheterodontei</taxon>
        <taxon>Myida</taxon>
        <taxon>Dreissenoidea</taxon>
        <taxon>Dreissenidae</taxon>
        <taxon>Dreissena</taxon>
    </lineage>
</organism>